<gene>
    <name evidence="1" type="ORF">METZ01_LOCUS142665</name>
</gene>
<accession>A0A381ZLH0</accession>
<sequence length="35" mass="4044">MDVYISSNDSEILESIKRKLDDPENADGYYDAVDY</sequence>
<proteinExistence type="predicted"/>
<name>A0A381ZLH0_9ZZZZ</name>
<protein>
    <submittedName>
        <fullName evidence="1">Uncharacterized protein</fullName>
    </submittedName>
</protein>
<dbReference type="EMBL" id="UINC01021702">
    <property type="protein sequence ID" value="SVA89811.1"/>
    <property type="molecule type" value="Genomic_DNA"/>
</dbReference>
<organism evidence="1">
    <name type="scientific">marine metagenome</name>
    <dbReference type="NCBI Taxonomy" id="408172"/>
    <lineage>
        <taxon>unclassified sequences</taxon>
        <taxon>metagenomes</taxon>
        <taxon>ecological metagenomes</taxon>
    </lineage>
</organism>
<reference evidence="1" key="1">
    <citation type="submission" date="2018-05" db="EMBL/GenBank/DDBJ databases">
        <authorList>
            <person name="Lanie J.A."/>
            <person name="Ng W.-L."/>
            <person name="Kazmierczak K.M."/>
            <person name="Andrzejewski T.M."/>
            <person name="Davidsen T.M."/>
            <person name="Wayne K.J."/>
            <person name="Tettelin H."/>
            <person name="Glass J.I."/>
            <person name="Rusch D."/>
            <person name="Podicherti R."/>
            <person name="Tsui H.-C.T."/>
            <person name="Winkler M.E."/>
        </authorList>
    </citation>
    <scope>NUCLEOTIDE SEQUENCE</scope>
</reference>
<evidence type="ECO:0000313" key="1">
    <source>
        <dbReference type="EMBL" id="SVA89811.1"/>
    </source>
</evidence>
<dbReference type="AlphaFoldDB" id="A0A381ZLH0"/>